<dbReference type="EMBL" id="QJPH01000188">
    <property type="protein sequence ID" value="PZN83336.1"/>
    <property type="molecule type" value="Genomic_DNA"/>
</dbReference>
<evidence type="ECO:0000256" key="1">
    <source>
        <dbReference type="SAM" id="SignalP"/>
    </source>
</evidence>
<organism evidence="2 3">
    <name type="scientific">Candidatus Methylumidiphilus alinenensis</name>
    <dbReference type="NCBI Taxonomy" id="2202197"/>
    <lineage>
        <taxon>Bacteria</taxon>
        <taxon>Pseudomonadati</taxon>
        <taxon>Pseudomonadota</taxon>
        <taxon>Gammaproteobacteria</taxon>
        <taxon>Methylococcales</taxon>
        <taxon>Candidatus Methylumidiphilus</taxon>
    </lineage>
</organism>
<keyword evidence="1" id="KW-0732">Signal</keyword>
<dbReference type="SUPFAM" id="SSF56935">
    <property type="entry name" value="Porins"/>
    <property type="match status" value="1"/>
</dbReference>
<dbReference type="Proteomes" id="UP000249396">
    <property type="component" value="Unassembled WGS sequence"/>
</dbReference>
<protein>
    <recommendedName>
        <fullName evidence="4">Exopolysaccharide biosynthesis operon protein EpsL</fullName>
    </recommendedName>
</protein>
<dbReference type="InterPro" id="IPR018759">
    <property type="entry name" value="BBP2_2"/>
</dbReference>
<comment type="caution">
    <text evidence="2">The sequence shown here is derived from an EMBL/GenBank/DDBJ whole genome shotgun (WGS) entry which is preliminary data.</text>
</comment>
<feature type="signal peptide" evidence="1">
    <location>
        <begin position="1"/>
        <end position="20"/>
    </location>
</feature>
<evidence type="ECO:0000313" key="3">
    <source>
        <dbReference type="Proteomes" id="UP000249396"/>
    </source>
</evidence>
<evidence type="ECO:0000313" key="2">
    <source>
        <dbReference type="EMBL" id="PZN83336.1"/>
    </source>
</evidence>
<evidence type="ECO:0008006" key="4">
    <source>
        <dbReference type="Google" id="ProtNLM"/>
    </source>
</evidence>
<dbReference type="Pfam" id="PF10082">
    <property type="entry name" value="BBP2_2"/>
    <property type="match status" value="1"/>
</dbReference>
<feature type="chain" id="PRO_5015844095" description="Exopolysaccharide biosynthesis operon protein EpsL" evidence="1">
    <location>
        <begin position="21"/>
        <end position="400"/>
    </location>
</feature>
<name>A0A2W4RL86_9GAMM</name>
<dbReference type="AlphaFoldDB" id="A0A2W4RL86"/>
<accession>A0A2W4RL86</accession>
<proteinExistence type="predicted"/>
<sequence>MLKYCLPICMMWLCPAVADAVDGPPDIFKPNVSDTVTYNDNLLLRSGKPLENKVYPLPSGMVKGDVINQATVGSIINYTLGHHRFNLNLNVTDNQFANNHILNHISSTDLVVWDWMLGKQFSGDVGYNYSREMGGFSNTSFYGLDIITGNNVFAHINYAWHPRWKIQTGFNWQSYVHSATQRMTLNQDTTTALTSLNYMTPSSNSIGMQYSLTYGKYPNPEMVNNIAIADKYQQHDIRALLLWKLTEKSSFKGDAGYVIRQYPDYSQRDFSGQTFNLKFSWTPTAKTMLELAGWRQLNSYPDVTTTYVIAEGFSLSPMWNLLPKLTLSAKFSRQTLDYTVDTAGIVPRHDILLRGGASLVYTPVTNCEVTLGYQAGTRDSNILFYDYNFNSVFSTVMLKF</sequence>
<reference evidence="2 3" key="1">
    <citation type="journal article" date="2018" name="Aquat. Microb. Ecol.">
        <title>Gammaproteobacterial methanotrophs dominate.</title>
        <authorList>
            <person name="Rissanen A.J."/>
            <person name="Saarenheimo J."/>
            <person name="Tiirola M."/>
            <person name="Peura S."/>
            <person name="Aalto S.L."/>
            <person name="Karvinen A."/>
            <person name="Nykanen H."/>
        </authorList>
    </citation>
    <scope>NUCLEOTIDE SEQUENCE [LARGE SCALE GENOMIC DNA]</scope>
    <source>
        <strain evidence="2">AMbin10</strain>
    </source>
</reference>
<gene>
    <name evidence="2" type="ORF">DM484_04740</name>
</gene>